<dbReference type="Proteomes" id="UP000824049">
    <property type="component" value="Unassembled WGS sequence"/>
</dbReference>
<dbReference type="GO" id="GO:0015628">
    <property type="term" value="P:protein secretion by the type II secretion system"/>
    <property type="evidence" value="ECO:0007669"/>
    <property type="project" value="TreeGrafter"/>
</dbReference>
<dbReference type="PROSITE" id="PS51257">
    <property type="entry name" value="PROKAR_LIPOPROTEIN"/>
    <property type="match status" value="1"/>
</dbReference>
<accession>A0A9D2EL93</accession>
<dbReference type="Pfam" id="PF12836">
    <property type="entry name" value="HHH_3"/>
    <property type="match status" value="1"/>
</dbReference>
<organism evidence="3 4">
    <name type="scientific">Candidatus Anaerobutyricum stercoris</name>
    <dbReference type="NCBI Taxonomy" id="2838457"/>
    <lineage>
        <taxon>Bacteria</taxon>
        <taxon>Bacillati</taxon>
        <taxon>Bacillota</taxon>
        <taxon>Clostridia</taxon>
        <taxon>Lachnospirales</taxon>
        <taxon>Lachnospiraceae</taxon>
        <taxon>Anaerobutyricum</taxon>
    </lineage>
</organism>
<dbReference type="GO" id="GO:0003677">
    <property type="term" value="F:DNA binding"/>
    <property type="evidence" value="ECO:0007669"/>
    <property type="project" value="InterPro"/>
</dbReference>
<dbReference type="SUPFAM" id="SSF47781">
    <property type="entry name" value="RuvA domain 2-like"/>
    <property type="match status" value="1"/>
</dbReference>
<protein>
    <submittedName>
        <fullName evidence="3">Helix-hairpin-helix domain-containing protein</fullName>
    </submittedName>
</protein>
<sequence length="236" mass="24365">MRYGVRWKQRSALAALFFLMFLSGGCGGFSGFADHGQLMMTEEAAPETSASVEDAADQRDAASGTGTNDGESYDTNEERIYVHICGCVRNPGLYVFAAGTRAGDALESAGGFTKKADESAVNLAAVLQDGMQLYVPSVEDTVQNGAGSASSGAVGNAASAGAGNVTSGSGKESAPVNINTAGAQELMTLSGIGESRAEAILSYREENGMFSSIEDIKNVSGIGEGIFERIKNMITV</sequence>
<dbReference type="GO" id="GO:0006281">
    <property type="term" value="P:DNA repair"/>
    <property type="evidence" value="ECO:0007669"/>
    <property type="project" value="InterPro"/>
</dbReference>
<dbReference type="EMBL" id="DXBR01000053">
    <property type="protein sequence ID" value="HIZ39460.1"/>
    <property type="molecule type" value="Genomic_DNA"/>
</dbReference>
<dbReference type="PANTHER" id="PTHR21180:SF32">
    <property type="entry name" value="ENDONUCLEASE_EXONUCLEASE_PHOSPHATASE FAMILY DOMAIN-CONTAINING PROTEIN 1"/>
    <property type="match status" value="1"/>
</dbReference>
<evidence type="ECO:0000256" key="1">
    <source>
        <dbReference type="SAM" id="MobiDB-lite"/>
    </source>
</evidence>
<dbReference type="AlphaFoldDB" id="A0A9D2EL93"/>
<dbReference type="InterPro" id="IPR010994">
    <property type="entry name" value="RuvA_2-like"/>
</dbReference>
<gene>
    <name evidence="3" type="ORF">H9968_05990</name>
</gene>
<dbReference type="NCBIfam" id="TIGR00426">
    <property type="entry name" value="competence protein ComEA helix-hairpin-helix repeat region"/>
    <property type="match status" value="1"/>
</dbReference>
<dbReference type="InterPro" id="IPR003583">
    <property type="entry name" value="Hlx-hairpin-Hlx_DNA-bd_motif"/>
</dbReference>
<proteinExistence type="predicted"/>
<dbReference type="Gene3D" id="1.10.150.280">
    <property type="entry name" value="AF1531-like domain"/>
    <property type="match status" value="1"/>
</dbReference>
<dbReference type="Gene3D" id="3.10.560.10">
    <property type="entry name" value="Outer membrane lipoprotein wza domain like"/>
    <property type="match status" value="1"/>
</dbReference>
<feature type="domain" description="Helix-hairpin-helix DNA-binding motif class 1" evidence="2">
    <location>
        <begin position="214"/>
        <end position="233"/>
    </location>
</feature>
<evidence type="ECO:0000313" key="4">
    <source>
        <dbReference type="Proteomes" id="UP000824049"/>
    </source>
</evidence>
<dbReference type="InterPro" id="IPR019554">
    <property type="entry name" value="Soluble_ligand-bd"/>
</dbReference>
<evidence type="ECO:0000313" key="3">
    <source>
        <dbReference type="EMBL" id="HIZ39460.1"/>
    </source>
</evidence>
<feature type="domain" description="Helix-hairpin-helix DNA-binding motif class 1" evidence="2">
    <location>
        <begin position="184"/>
        <end position="203"/>
    </location>
</feature>
<dbReference type="Pfam" id="PF10531">
    <property type="entry name" value="SLBB"/>
    <property type="match status" value="1"/>
</dbReference>
<dbReference type="InterPro" id="IPR004509">
    <property type="entry name" value="Competence_ComEA_HhH"/>
</dbReference>
<dbReference type="SMART" id="SM00278">
    <property type="entry name" value="HhH1"/>
    <property type="match status" value="2"/>
</dbReference>
<reference evidence="3" key="2">
    <citation type="submission" date="2021-04" db="EMBL/GenBank/DDBJ databases">
        <authorList>
            <person name="Gilroy R."/>
        </authorList>
    </citation>
    <scope>NUCLEOTIDE SEQUENCE</scope>
    <source>
        <strain evidence="3">CHK179-28034</strain>
    </source>
</reference>
<feature type="region of interest" description="Disordered" evidence="1">
    <location>
        <begin position="43"/>
        <end position="73"/>
    </location>
</feature>
<reference evidence="3" key="1">
    <citation type="journal article" date="2021" name="PeerJ">
        <title>Extensive microbial diversity within the chicken gut microbiome revealed by metagenomics and culture.</title>
        <authorList>
            <person name="Gilroy R."/>
            <person name="Ravi A."/>
            <person name="Getino M."/>
            <person name="Pursley I."/>
            <person name="Horton D.L."/>
            <person name="Alikhan N.F."/>
            <person name="Baker D."/>
            <person name="Gharbi K."/>
            <person name="Hall N."/>
            <person name="Watson M."/>
            <person name="Adriaenssens E.M."/>
            <person name="Foster-Nyarko E."/>
            <person name="Jarju S."/>
            <person name="Secka A."/>
            <person name="Antonio M."/>
            <person name="Oren A."/>
            <person name="Chaudhuri R.R."/>
            <person name="La Ragione R."/>
            <person name="Hildebrand F."/>
            <person name="Pallen M.J."/>
        </authorList>
    </citation>
    <scope>NUCLEOTIDE SEQUENCE</scope>
    <source>
        <strain evidence="3">CHK179-28034</strain>
    </source>
</reference>
<name>A0A9D2EL93_9FIRM</name>
<comment type="caution">
    <text evidence="3">The sequence shown here is derived from an EMBL/GenBank/DDBJ whole genome shotgun (WGS) entry which is preliminary data.</text>
</comment>
<dbReference type="GO" id="GO:0015627">
    <property type="term" value="C:type II protein secretion system complex"/>
    <property type="evidence" value="ECO:0007669"/>
    <property type="project" value="TreeGrafter"/>
</dbReference>
<dbReference type="PANTHER" id="PTHR21180">
    <property type="entry name" value="ENDONUCLEASE/EXONUCLEASE/PHOSPHATASE FAMILY DOMAIN-CONTAINING PROTEIN 1"/>
    <property type="match status" value="1"/>
</dbReference>
<dbReference type="InterPro" id="IPR051675">
    <property type="entry name" value="Endo/Exo/Phosphatase_dom_1"/>
</dbReference>
<evidence type="ECO:0000259" key="2">
    <source>
        <dbReference type="SMART" id="SM00278"/>
    </source>
</evidence>